<sequence>MVLRRHPLDMLHFCLGSFKAINEVYNFLHTFAQSLQLDVLFCQASQLAVGRLRNKIVIENYNPKERVLSIGYWVQRITKKGFSNHVRLEPQYRVTIFGDDGCDTTLNVRHHPVAPDLGQLDSRSGYGAYQLIVYYQKRWLFAAANDCFEFENGLKQQNLFQLLSMPVVIYEFHVFFYLHSLRAVVPCLWLPLLRDSVETREECVVISVNMFSGRVLCSLDAIGTQISFQITSVLLVYRYQRMREPTTCETMGVG</sequence>
<dbReference type="InterPro" id="IPR013947">
    <property type="entry name" value="Mediator_Med14"/>
</dbReference>
<keyword evidence="1" id="KW-1185">Reference proteome</keyword>
<dbReference type="PANTHER" id="PTHR12809:SF2">
    <property type="entry name" value="MEDIATOR OF RNA POLYMERASE II TRANSCRIPTION SUBUNIT 14"/>
    <property type="match status" value="1"/>
</dbReference>
<dbReference type="Proteomes" id="UP000035642">
    <property type="component" value="Unassembled WGS sequence"/>
</dbReference>
<dbReference type="GO" id="GO:0006357">
    <property type="term" value="P:regulation of transcription by RNA polymerase II"/>
    <property type="evidence" value="ECO:0007669"/>
    <property type="project" value="InterPro"/>
</dbReference>
<reference evidence="2" key="2">
    <citation type="submission" date="2017-02" db="UniProtKB">
        <authorList>
            <consortium name="WormBaseParasite"/>
        </authorList>
    </citation>
    <scope>IDENTIFICATION</scope>
</reference>
<name>A0A0K0CYV2_ANGCA</name>
<accession>A0A0K0CYV2</accession>
<organism evidence="1 2">
    <name type="scientific">Angiostrongylus cantonensis</name>
    <name type="common">Rat lungworm</name>
    <dbReference type="NCBI Taxonomy" id="6313"/>
    <lineage>
        <taxon>Eukaryota</taxon>
        <taxon>Metazoa</taxon>
        <taxon>Ecdysozoa</taxon>
        <taxon>Nematoda</taxon>
        <taxon>Chromadorea</taxon>
        <taxon>Rhabditida</taxon>
        <taxon>Rhabditina</taxon>
        <taxon>Rhabditomorpha</taxon>
        <taxon>Strongyloidea</taxon>
        <taxon>Metastrongylidae</taxon>
        <taxon>Angiostrongylus</taxon>
    </lineage>
</organism>
<evidence type="ECO:0000313" key="2">
    <source>
        <dbReference type="WBParaSite" id="ACAC_0000285601-mRNA-1"/>
    </source>
</evidence>
<proteinExistence type="predicted"/>
<dbReference type="PANTHER" id="PTHR12809">
    <property type="entry name" value="MEDIATOR COMPLEX SUBUNIT"/>
    <property type="match status" value="1"/>
</dbReference>
<dbReference type="STRING" id="6313.A0A0K0CYV2"/>
<dbReference type="AlphaFoldDB" id="A0A0K0CYV2"/>
<dbReference type="GO" id="GO:0070847">
    <property type="term" value="C:core mediator complex"/>
    <property type="evidence" value="ECO:0007669"/>
    <property type="project" value="TreeGrafter"/>
</dbReference>
<evidence type="ECO:0000313" key="1">
    <source>
        <dbReference type="Proteomes" id="UP000035642"/>
    </source>
</evidence>
<dbReference type="GO" id="GO:0016592">
    <property type="term" value="C:mediator complex"/>
    <property type="evidence" value="ECO:0007669"/>
    <property type="project" value="InterPro"/>
</dbReference>
<reference evidence="1" key="1">
    <citation type="submission" date="2012-09" db="EMBL/GenBank/DDBJ databases">
        <authorList>
            <person name="Martin A.A."/>
        </authorList>
    </citation>
    <scope>NUCLEOTIDE SEQUENCE</scope>
</reference>
<protein>
    <submittedName>
        <fullName evidence="2">Uncharacterized protein</fullName>
    </submittedName>
</protein>
<dbReference type="WBParaSite" id="ACAC_0000285601-mRNA-1">
    <property type="protein sequence ID" value="ACAC_0000285601-mRNA-1"/>
    <property type="gene ID" value="ACAC_0000285601"/>
</dbReference>
<dbReference type="GO" id="GO:0003712">
    <property type="term" value="F:transcription coregulator activity"/>
    <property type="evidence" value="ECO:0007669"/>
    <property type="project" value="InterPro"/>
</dbReference>